<dbReference type="SUPFAM" id="SSF46689">
    <property type="entry name" value="Homeodomain-like"/>
    <property type="match status" value="1"/>
</dbReference>
<evidence type="ECO:0000259" key="4">
    <source>
        <dbReference type="PROSITE" id="PS01124"/>
    </source>
</evidence>
<dbReference type="PROSITE" id="PS01124">
    <property type="entry name" value="HTH_ARAC_FAMILY_2"/>
    <property type="match status" value="1"/>
</dbReference>
<dbReference type="InterPro" id="IPR009057">
    <property type="entry name" value="Homeodomain-like_sf"/>
</dbReference>
<sequence length="303" mass="35179">MPVNRAKFHFDNTYAGMDMLYGPYVLYQIGDLSCEAGYQTFEHEQAVYEITYVLSGTGAFYVDDTVYTMQKGDLLLVRKGQMHNIISAEIEPLRFFYLGFDFVEPIVNEKIAQLKSFFDTNEQVQFHNAVSLQDTFMRVLSEFISDDVLSNLLIEAYMQEIICGVYRIFSRKFYKNYLLSGSNNSDEKLVYDVINYIDVHLESMENLSALSAEFGYSYTHIAQKFSAFTGESLKSYHTKRRFEKSNEYLRQGYSVTKVAELMGFKSIHAFSRAYKKYVGMAPREYKKWAEEDKKNLPQPAENS</sequence>
<evidence type="ECO:0000256" key="2">
    <source>
        <dbReference type="ARBA" id="ARBA00023125"/>
    </source>
</evidence>
<proteinExistence type="predicted"/>
<dbReference type="InterPro" id="IPR020449">
    <property type="entry name" value="Tscrpt_reg_AraC-type_HTH"/>
</dbReference>
<dbReference type="InterPro" id="IPR014710">
    <property type="entry name" value="RmlC-like_jellyroll"/>
</dbReference>
<evidence type="ECO:0000256" key="1">
    <source>
        <dbReference type="ARBA" id="ARBA00023015"/>
    </source>
</evidence>
<dbReference type="Pfam" id="PF12833">
    <property type="entry name" value="HTH_18"/>
    <property type="match status" value="1"/>
</dbReference>
<gene>
    <name evidence="5" type="ORF">LKD31_01305</name>
</gene>
<keyword evidence="3" id="KW-0804">Transcription</keyword>
<dbReference type="RefSeq" id="WP_308448286.1">
    <property type="nucleotide sequence ID" value="NZ_JAJEQC010000001.1"/>
</dbReference>
<dbReference type="InterPro" id="IPR037923">
    <property type="entry name" value="HTH-like"/>
</dbReference>
<protein>
    <submittedName>
        <fullName evidence="5">AraC family transcriptional regulator</fullName>
    </submittedName>
</protein>
<evidence type="ECO:0000313" key="5">
    <source>
        <dbReference type="EMBL" id="MCC2135655.1"/>
    </source>
</evidence>
<keyword evidence="2" id="KW-0238">DNA-binding</keyword>
<dbReference type="SUPFAM" id="SSF51215">
    <property type="entry name" value="Regulatory protein AraC"/>
    <property type="match status" value="1"/>
</dbReference>
<dbReference type="SMART" id="SM00342">
    <property type="entry name" value="HTH_ARAC"/>
    <property type="match status" value="1"/>
</dbReference>
<evidence type="ECO:0000313" key="6">
    <source>
        <dbReference type="Proteomes" id="UP001199424"/>
    </source>
</evidence>
<dbReference type="GO" id="GO:0043565">
    <property type="term" value="F:sequence-specific DNA binding"/>
    <property type="evidence" value="ECO:0007669"/>
    <property type="project" value="InterPro"/>
</dbReference>
<keyword evidence="6" id="KW-1185">Reference proteome</keyword>
<accession>A0AAE3AIZ9</accession>
<dbReference type="InterPro" id="IPR018060">
    <property type="entry name" value="HTH_AraC"/>
</dbReference>
<evidence type="ECO:0000256" key="3">
    <source>
        <dbReference type="ARBA" id="ARBA00023163"/>
    </source>
</evidence>
<dbReference type="EMBL" id="JAJEQC010000001">
    <property type="protein sequence ID" value="MCC2135655.1"/>
    <property type="molecule type" value="Genomic_DNA"/>
</dbReference>
<dbReference type="PANTHER" id="PTHR43280:SF28">
    <property type="entry name" value="HTH-TYPE TRANSCRIPTIONAL ACTIVATOR RHAS"/>
    <property type="match status" value="1"/>
</dbReference>
<dbReference type="Gene3D" id="2.60.120.10">
    <property type="entry name" value="Jelly Rolls"/>
    <property type="match status" value="1"/>
</dbReference>
<dbReference type="PRINTS" id="PR00032">
    <property type="entry name" value="HTHARAC"/>
</dbReference>
<organism evidence="5 6">
    <name type="scientific">Hominenteromicrobium mulieris</name>
    <dbReference type="NCBI Taxonomy" id="2885357"/>
    <lineage>
        <taxon>Bacteria</taxon>
        <taxon>Bacillati</taxon>
        <taxon>Bacillota</taxon>
        <taxon>Clostridia</taxon>
        <taxon>Eubacteriales</taxon>
        <taxon>Oscillospiraceae</taxon>
        <taxon>Hominenteromicrobium</taxon>
    </lineage>
</organism>
<dbReference type="GO" id="GO:0003700">
    <property type="term" value="F:DNA-binding transcription factor activity"/>
    <property type="evidence" value="ECO:0007669"/>
    <property type="project" value="InterPro"/>
</dbReference>
<dbReference type="PANTHER" id="PTHR43280">
    <property type="entry name" value="ARAC-FAMILY TRANSCRIPTIONAL REGULATOR"/>
    <property type="match status" value="1"/>
</dbReference>
<dbReference type="AlphaFoldDB" id="A0AAE3AIZ9"/>
<dbReference type="Gene3D" id="1.10.10.60">
    <property type="entry name" value="Homeodomain-like"/>
    <property type="match status" value="2"/>
</dbReference>
<dbReference type="Pfam" id="PF02311">
    <property type="entry name" value="AraC_binding"/>
    <property type="match status" value="1"/>
</dbReference>
<dbReference type="Proteomes" id="UP001199424">
    <property type="component" value="Unassembled WGS sequence"/>
</dbReference>
<name>A0AAE3AIZ9_9FIRM</name>
<keyword evidence="1" id="KW-0805">Transcription regulation</keyword>
<reference evidence="5" key="1">
    <citation type="submission" date="2021-10" db="EMBL/GenBank/DDBJ databases">
        <title>Anaerobic single-cell dispensing facilitates the cultivation of human gut bacteria.</title>
        <authorList>
            <person name="Afrizal A."/>
        </authorList>
    </citation>
    <scope>NUCLEOTIDE SEQUENCE</scope>
    <source>
        <strain evidence="5">CLA-AA-H250</strain>
    </source>
</reference>
<dbReference type="InterPro" id="IPR003313">
    <property type="entry name" value="AraC-bd"/>
</dbReference>
<comment type="caution">
    <text evidence="5">The sequence shown here is derived from an EMBL/GenBank/DDBJ whole genome shotgun (WGS) entry which is preliminary data.</text>
</comment>
<feature type="domain" description="HTH araC/xylS-type" evidence="4">
    <location>
        <begin position="191"/>
        <end position="288"/>
    </location>
</feature>